<evidence type="ECO:0000256" key="4">
    <source>
        <dbReference type="ARBA" id="ARBA00022741"/>
    </source>
</evidence>
<evidence type="ECO:0000256" key="10">
    <source>
        <dbReference type="RuleBase" id="RU000304"/>
    </source>
</evidence>
<comment type="similarity">
    <text evidence="10">Belongs to the protein kinase superfamily.</text>
</comment>
<dbReference type="STRING" id="28377.ENSACAP00000022031"/>
<protein>
    <recommendedName>
        <fullName evidence="1">non-specific serine/threonine protein kinase</fullName>
        <ecNumber evidence="1">2.7.11.1</ecNumber>
    </recommendedName>
</protein>
<evidence type="ECO:0000256" key="1">
    <source>
        <dbReference type="ARBA" id="ARBA00012513"/>
    </source>
</evidence>
<evidence type="ECO:0000313" key="12">
    <source>
        <dbReference type="Ensembl" id="ENSACAP00000022031.1"/>
    </source>
</evidence>
<dbReference type="Gene3D" id="3.30.200.20">
    <property type="entry name" value="Phosphorylase Kinase, domain 1"/>
    <property type="match status" value="1"/>
</dbReference>
<name>R4G9W3_ANOCA</name>
<evidence type="ECO:0000256" key="7">
    <source>
        <dbReference type="ARBA" id="ARBA00047899"/>
    </source>
</evidence>
<dbReference type="CDD" id="cd14136">
    <property type="entry name" value="STKc_SRPK"/>
    <property type="match status" value="1"/>
</dbReference>
<dbReference type="GO" id="GO:0005737">
    <property type="term" value="C:cytoplasm"/>
    <property type="evidence" value="ECO:0000318"/>
    <property type="project" value="GO_Central"/>
</dbReference>
<feature type="domain" description="Protein kinase" evidence="11">
    <location>
        <begin position="32"/>
        <end position="379"/>
    </location>
</feature>
<reference evidence="12 13" key="1">
    <citation type="submission" date="2009-12" db="EMBL/GenBank/DDBJ databases">
        <title>The Genome Sequence of Anolis carolinensis (Green Anole Lizard).</title>
        <authorList>
            <consortium name="The Genome Sequencing Platform"/>
            <person name="Di Palma F."/>
            <person name="Alfoldi J."/>
            <person name="Heiman D."/>
            <person name="Young S."/>
            <person name="Grabherr M."/>
            <person name="Johnson J."/>
            <person name="Lander E.S."/>
            <person name="Lindblad-Toh K."/>
        </authorList>
    </citation>
    <scope>NUCLEOTIDE SEQUENCE [LARGE SCALE GENOMIC DNA]</scope>
    <source>
        <strain evidence="12 13">JBL SC #1</strain>
    </source>
</reference>
<comment type="catalytic activity">
    <reaction evidence="7">
        <text>L-threonyl-[protein] + ATP = O-phospho-L-threonyl-[protein] + ADP + H(+)</text>
        <dbReference type="Rhea" id="RHEA:46608"/>
        <dbReference type="Rhea" id="RHEA-COMP:11060"/>
        <dbReference type="Rhea" id="RHEA-COMP:11605"/>
        <dbReference type="ChEBI" id="CHEBI:15378"/>
        <dbReference type="ChEBI" id="CHEBI:30013"/>
        <dbReference type="ChEBI" id="CHEBI:30616"/>
        <dbReference type="ChEBI" id="CHEBI:61977"/>
        <dbReference type="ChEBI" id="CHEBI:456216"/>
        <dbReference type="EC" id="2.7.11.1"/>
    </reaction>
</comment>
<gene>
    <name evidence="12" type="primary">LOC100553961</name>
</gene>
<reference evidence="12" key="3">
    <citation type="submission" date="2025-09" db="UniProtKB">
        <authorList>
            <consortium name="Ensembl"/>
        </authorList>
    </citation>
    <scope>IDENTIFICATION</scope>
</reference>
<dbReference type="InterPro" id="IPR017441">
    <property type="entry name" value="Protein_kinase_ATP_BS"/>
</dbReference>
<dbReference type="OrthoDB" id="2649at2759"/>
<dbReference type="InParanoid" id="R4G9W3"/>
<dbReference type="KEGG" id="acs:100553961"/>
<dbReference type="InterPro" id="IPR051334">
    <property type="entry name" value="SRPK"/>
</dbReference>
<dbReference type="Ensembl" id="ENSACAT00000029449.2">
    <property type="protein sequence ID" value="ENSACAP00000022031.1"/>
    <property type="gene ID" value="ENSACAG00000028899.2"/>
</dbReference>
<dbReference type="GO" id="GO:0004674">
    <property type="term" value="F:protein serine/threonine kinase activity"/>
    <property type="evidence" value="ECO:0000318"/>
    <property type="project" value="GO_Central"/>
</dbReference>
<dbReference type="PROSITE" id="PS00107">
    <property type="entry name" value="PROTEIN_KINASE_ATP"/>
    <property type="match status" value="1"/>
</dbReference>
<evidence type="ECO:0000256" key="3">
    <source>
        <dbReference type="ARBA" id="ARBA00022679"/>
    </source>
</evidence>
<evidence type="ECO:0000256" key="6">
    <source>
        <dbReference type="ARBA" id="ARBA00022840"/>
    </source>
</evidence>
<dbReference type="GO" id="GO:0005524">
    <property type="term" value="F:ATP binding"/>
    <property type="evidence" value="ECO:0007669"/>
    <property type="project" value="UniProtKB-UniRule"/>
</dbReference>
<accession>R4G9W3</accession>
<dbReference type="InterPro" id="IPR011009">
    <property type="entry name" value="Kinase-like_dom_sf"/>
</dbReference>
<feature type="binding site" evidence="9">
    <location>
        <position position="61"/>
    </location>
    <ligand>
        <name>ATP</name>
        <dbReference type="ChEBI" id="CHEBI:30616"/>
    </ligand>
</feature>
<reference evidence="12" key="2">
    <citation type="submission" date="2025-08" db="UniProtKB">
        <authorList>
            <consortium name="Ensembl"/>
        </authorList>
    </citation>
    <scope>IDENTIFICATION</scope>
</reference>
<dbReference type="AlphaFoldDB" id="R4G9W3"/>
<dbReference type="PANTHER" id="PTHR47634:SF23">
    <property type="entry name" value="LOC100144966 PROTEIN"/>
    <property type="match status" value="1"/>
</dbReference>
<keyword evidence="2 10" id="KW-0723">Serine/threonine-protein kinase</keyword>
<dbReference type="GeneID" id="100553961"/>
<dbReference type="PANTHER" id="PTHR47634">
    <property type="entry name" value="PROTEIN KINASE DOMAIN-CONTAINING PROTEIN-RELATED"/>
    <property type="match status" value="1"/>
</dbReference>
<proteinExistence type="inferred from homology"/>
<dbReference type="GeneTree" id="ENSGT00940000166769"/>
<comment type="catalytic activity">
    <reaction evidence="8">
        <text>L-seryl-[protein] + ATP = O-phospho-L-seryl-[protein] + ADP + H(+)</text>
        <dbReference type="Rhea" id="RHEA:17989"/>
        <dbReference type="Rhea" id="RHEA-COMP:9863"/>
        <dbReference type="Rhea" id="RHEA-COMP:11604"/>
        <dbReference type="ChEBI" id="CHEBI:15378"/>
        <dbReference type="ChEBI" id="CHEBI:29999"/>
        <dbReference type="ChEBI" id="CHEBI:30616"/>
        <dbReference type="ChEBI" id="CHEBI:83421"/>
        <dbReference type="ChEBI" id="CHEBI:456216"/>
        <dbReference type="EC" id="2.7.11.1"/>
    </reaction>
</comment>
<keyword evidence="4 9" id="KW-0547">Nucleotide-binding</keyword>
<evidence type="ECO:0000259" key="11">
    <source>
        <dbReference type="PROSITE" id="PS50011"/>
    </source>
</evidence>
<keyword evidence="5" id="KW-0418">Kinase</keyword>
<dbReference type="GO" id="GO:0035556">
    <property type="term" value="P:intracellular signal transduction"/>
    <property type="evidence" value="ECO:0000318"/>
    <property type="project" value="GO_Central"/>
</dbReference>
<keyword evidence="13" id="KW-1185">Reference proteome</keyword>
<dbReference type="EC" id="2.7.11.1" evidence="1"/>
<dbReference type="GO" id="GO:0005634">
    <property type="term" value="C:nucleus"/>
    <property type="evidence" value="ECO:0000318"/>
    <property type="project" value="GO_Central"/>
</dbReference>
<sequence>MDGLDWQEEGSPASCAEGYYPVRRGETFNGRYHVVQNLGSGYFSTVWLCQDVGKKRCVAVKVPRGGEDFVEAALDEVLLLRCVNSKRRKDQASDHVIRFLDDFKMIGENGFHACLVFELLGPSLQTLLTCQGARGLPLPFVKKATQQVLQGLRFLHKECRIIHADIKPENILLYVTEERLQTLLYKMASLEQGTGAKPERPEDDMTALLDCCNLMKMGVKIADLGSACWTYKPFSRKIQTQPYRALEVLLGLDYGTPADIWSAACLAFELATGERLFDPHSGQYFSRDEDHVARIIELLGRVPPKIASFWKQASPFFKRQGALLRMSWISSYDLYNILTDKYNWPKHQAAPFTSFLLLMLDYAPERRASAEKCLQHPWLSTI</sequence>
<dbReference type="SUPFAM" id="SSF56112">
    <property type="entry name" value="Protein kinase-like (PK-like)"/>
    <property type="match status" value="1"/>
</dbReference>
<organism evidence="12 13">
    <name type="scientific">Anolis carolinensis</name>
    <name type="common">Green anole</name>
    <name type="synonym">American chameleon</name>
    <dbReference type="NCBI Taxonomy" id="28377"/>
    <lineage>
        <taxon>Eukaryota</taxon>
        <taxon>Metazoa</taxon>
        <taxon>Chordata</taxon>
        <taxon>Craniata</taxon>
        <taxon>Vertebrata</taxon>
        <taxon>Euteleostomi</taxon>
        <taxon>Lepidosauria</taxon>
        <taxon>Squamata</taxon>
        <taxon>Bifurcata</taxon>
        <taxon>Unidentata</taxon>
        <taxon>Episquamata</taxon>
        <taxon>Toxicofera</taxon>
        <taxon>Iguania</taxon>
        <taxon>Dactyloidae</taxon>
        <taxon>Anolis</taxon>
    </lineage>
</organism>
<dbReference type="Proteomes" id="UP000001646">
    <property type="component" value="Chromosome 2"/>
</dbReference>
<dbReference type="Gene3D" id="1.10.510.10">
    <property type="entry name" value="Transferase(Phosphotransferase) domain 1"/>
    <property type="match status" value="1"/>
</dbReference>
<dbReference type="RefSeq" id="XP_062825700.1">
    <property type="nucleotide sequence ID" value="XM_062969630.1"/>
</dbReference>
<dbReference type="InterPro" id="IPR000719">
    <property type="entry name" value="Prot_kinase_dom"/>
</dbReference>
<evidence type="ECO:0000256" key="5">
    <source>
        <dbReference type="ARBA" id="ARBA00022777"/>
    </source>
</evidence>
<dbReference type="Bgee" id="ENSACAG00000028899">
    <property type="expression patterns" value="Expressed in skeletal muscle tissue and 2 other cell types or tissues"/>
</dbReference>
<evidence type="ECO:0000256" key="8">
    <source>
        <dbReference type="ARBA" id="ARBA00048679"/>
    </source>
</evidence>
<dbReference type="eggNOG" id="KOG1290">
    <property type="taxonomic scope" value="Eukaryota"/>
</dbReference>
<evidence type="ECO:0000313" key="13">
    <source>
        <dbReference type="Proteomes" id="UP000001646"/>
    </source>
</evidence>
<dbReference type="PROSITE" id="PS50011">
    <property type="entry name" value="PROTEIN_KINASE_DOM"/>
    <property type="match status" value="1"/>
</dbReference>
<keyword evidence="3" id="KW-0808">Transferase</keyword>
<keyword evidence="6 9" id="KW-0067">ATP-binding</keyword>
<dbReference type="PROSITE" id="PS00108">
    <property type="entry name" value="PROTEIN_KINASE_ST"/>
    <property type="match status" value="1"/>
</dbReference>
<dbReference type="Pfam" id="PF00069">
    <property type="entry name" value="Pkinase"/>
    <property type="match status" value="1"/>
</dbReference>
<dbReference type="HOGENOM" id="CLU_000288_81_13_1"/>
<dbReference type="RefSeq" id="XP_062825699.1">
    <property type="nucleotide sequence ID" value="XM_062969629.1"/>
</dbReference>
<dbReference type="FunFam" id="1.10.510.10:FF:002892">
    <property type="entry name" value="Uncharacterized protein"/>
    <property type="match status" value="1"/>
</dbReference>
<evidence type="ECO:0000256" key="9">
    <source>
        <dbReference type="PROSITE-ProRule" id="PRU10141"/>
    </source>
</evidence>
<evidence type="ECO:0000256" key="2">
    <source>
        <dbReference type="ARBA" id="ARBA00022527"/>
    </source>
</evidence>
<dbReference type="InterPro" id="IPR008271">
    <property type="entry name" value="Ser/Thr_kinase_AS"/>
</dbReference>
<dbReference type="SMART" id="SM00220">
    <property type="entry name" value="S_TKc"/>
    <property type="match status" value="1"/>
</dbReference>